<sequence length="39" mass="4700">MERCFCSFLLLFFFFVQISSSNLSLDVKIVILESYFLLW</sequence>
<name>A0A816RSY5_BRANA</name>
<dbReference type="AlphaFoldDB" id="A0A816RSY5"/>
<feature type="signal peptide" evidence="1">
    <location>
        <begin position="1"/>
        <end position="21"/>
    </location>
</feature>
<evidence type="ECO:0000313" key="2">
    <source>
        <dbReference type="EMBL" id="CAF2079511.1"/>
    </source>
</evidence>
<proteinExistence type="predicted"/>
<feature type="chain" id="PRO_5032531261" evidence="1">
    <location>
        <begin position="22"/>
        <end position="39"/>
    </location>
</feature>
<dbReference type="EMBL" id="HG994365">
    <property type="protein sequence ID" value="CAF2079511.1"/>
    <property type="molecule type" value="Genomic_DNA"/>
</dbReference>
<gene>
    <name evidence="2" type="ORF">DARMORV10_C01P52670.1</name>
</gene>
<protein>
    <submittedName>
        <fullName evidence="2">(rape) hypothetical protein</fullName>
    </submittedName>
</protein>
<organism evidence="2">
    <name type="scientific">Brassica napus</name>
    <name type="common">Rape</name>
    <dbReference type="NCBI Taxonomy" id="3708"/>
    <lineage>
        <taxon>Eukaryota</taxon>
        <taxon>Viridiplantae</taxon>
        <taxon>Streptophyta</taxon>
        <taxon>Embryophyta</taxon>
        <taxon>Tracheophyta</taxon>
        <taxon>Spermatophyta</taxon>
        <taxon>Magnoliopsida</taxon>
        <taxon>eudicotyledons</taxon>
        <taxon>Gunneridae</taxon>
        <taxon>Pentapetalae</taxon>
        <taxon>rosids</taxon>
        <taxon>malvids</taxon>
        <taxon>Brassicales</taxon>
        <taxon>Brassicaceae</taxon>
        <taxon>Brassiceae</taxon>
        <taxon>Brassica</taxon>
    </lineage>
</organism>
<reference evidence="2" key="1">
    <citation type="submission" date="2021-01" db="EMBL/GenBank/DDBJ databases">
        <authorList>
            <consortium name="Genoscope - CEA"/>
            <person name="William W."/>
        </authorList>
    </citation>
    <scope>NUCLEOTIDE SEQUENCE</scope>
</reference>
<evidence type="ECO:0000256" key="1">
    <source>
        <dbReference type="SAM" id="SignalP"/>
    </source>
</evidence>
<keyword evidence="1" id="KW-0732">Signal</keyword>
<accession>A0A816RSY5</accession>
<dbReference type="Proteomes" id="UP001295469">
    <property type="component" value="Chromosome C01"/>
</dbReference>